<protein>
    <submittedName>
        <fullName evidence="1">Uncharacterized protein</fullName>
    </submittedName>
</protein>
<dbReference type="OrthoDB" id="3671614at2759"/>
<dbReference type="PANTHER" id="PTHR42085">
    <property type="entry name" value="F-BOX DOMAIN-CONTAINING PROTEIN"/>
    <property type="match status" value="1"/>
</dbReference>
<evidence type="ECO:0000313" key="2">
    <source>
        <dbReference type="Proteomes" id="UP000663193"/>
    </source>
</evidence>
<dbReference type="RefSeq" id="XP_001795374.1">
    <property type="nucleotide sequence ID" value="XM_001795322.1"/>
</dbReference>
<organism evidence="1 2">
    <name type="scientific">Phaeosphaeria nodorum (strain SN15 / ATCC MYA-4574 / FGSC 10173)</name>
    <name type="common">Glume blotch fungus</name>
    <name type="synonym">Parastagonospora nodorum</name>
    <dbReference type="NCBI Taxonomy" id="321614"/>
    <lineage>
        <taxon>Eukaryota</taxon>
        <taxon>Fungi</taxon>
        <taxon>Dikarya</taxon>
        <taxon>Ascomycota</taxon>
        <taxon>Pezizomycotina</taxon>
        <taxon>Dothideomycetes</taxon>
        <taxon>Pleosporomycetidae</taxon>
        <taxon>Pleosporales</taxon>
        <taxon>Pleosporineae</taxon>
        <taxon>Phaeosphaeriaceae</taxon>
        <taxon>Parastagonospora</taxon>
    </lineage>
</organism>
<dbReference type="InterPro" id="IPR038883">
    <property type="entry name" value="AN11006-like"/>
</dbReference>
<evidence type="ECO:0000313" key="1">
    <source>
        <dbReference type="EMBL" id="QRD01986.1"/>
    </source>
</evidence>
<gene>
    <name evidence="1" type="ORF">JI435_049620</name>
</gene>
<keyword evidence="2" id="KW-1185">Reference proteome</keyword>
<proteinExistence type="predicted"/>
<dbReference type="AlphaFoldDB" id="A0A7U2I3H2"/>
<dbReference type="EMBL" id="CP069035">
    <property type="protein sequence ID" value="QRD01986.1"/>
    <property type="molecule type" value="Genomic_DNA"/>
</dbReference>
<name>A0A7U2I3H2_PHANO</name>
<dbReference type="KEGG" id="pno:SNOG_04962"/>
<accession>A0A7U2I3H2</accession>
<reference evidence="2" key="1">
    <citation type="journal article" date="2021" name="BMC Genomics">
        <title>Chromosome-level genome assembly and manually-curated proteome of model necrotroph Parastagonospora nodorum Sn15 reveals a genome-wide trove of candidate effector homologs, and redundancy of virulence-related functions within an accessory chromosome.</title>
        <authorList>
            <person name="Bertazzoni S."/>
            <person name="Jones D.A.B."/>
            <person name="Phan H.T."/>
            <person name="Tan K.-C."/>
            <person name="Hane J.K."/>
        </authorList>
    </citation>
    <scope>NUCLEOTIDE SEQUENCE [LARGE SCALE GENOMIC DNA]</scope>
    <source>
        <strain evidence="2">SN15 / ATCC MYA-4574 / FGSC 10173)</strain>
    </source>
</reference>
<sequence>MPSSLSITASQENVLPDFQKERDITSKNQMTSPLLKLSSEIRNMIYTEAFRSSTTLVRSDKDKTDAKYLKYSEESESTAALVRVSRQVRYEALPLFYALTTFDLSVCDSTRAAEWTIGVENSAGITSIIRSNNTIFVDMLDEAESGHKCFPNVKHLQDAEIGVYEEALNDAEEQARNRM</sequence>
<dbReference type="Proteomes" id="UP000663193">
    <property type="component" value="Chromosome 13"/>
</dbReference>
<dbReference type="PANTHER" id="PTHR42085:SF1">
    <property type="entry name" value="F-BOX DOMAIN-CONTAINING PROTEIN"/>
    <property type="match status" value="1"/>
</dbReference>
<dbReference type="VEuPathDB" id="FungiDB:JI435_049620"/>